<evidence type="ECO:0000313" key="2">
    <source>
        <dbReference type="Proteomes" id="UP000019149"/>
    </source>
</evidence>
<dbReference type="AlphaFoldDB" id="W6UP08"/>
<dbReference type="KEGG" id="egl:EGR_10017"/>
<dbReference type="CTD" id="36345732"/>
<accession>W6UP08</accession>
<comment type="caution">
    <text evidence="1">The sequence shown here is derived from an EMBL/GenBank/DDBJ whole genome shotgun (WGS) entry which is preliminary data.</text>
</comment>
<reference evidence="1 2" key="1">
    <citation type="journal article" date="2013" name="Nat. Genet.">
        <title>The genome of the hydatid tapeworm Echinococcus granulosus.</title>
        <authorList>
            <person name="Zheng H."/>
            <person name="Zhang W."/>
            <person name="Zhang L."/>
            <person name="Zhang Z."/>
            <person name="Li J."/>
            <person name="Lu G."/>
            <person name="Zhu Y."/>
            <person name="Wang Y."/>
            <person name="Huang Y."/>
            <person name="Liu J."/>
            <person name="Kang H."/>
            <person name="Chen J."/>
            <person name="Wang L."/>
            <person name="Chen A."/>
            <person name="Yu S."/>
            <person name="Gao Z."/>
            <person name="Jin L."/>
            <person name="Gu W."/>
            <person name="Wang Z."/>
            <person name="Zhao L."/>
            <person name="Shi B."/>
            <person name="Wen H."/>
            <person name="Lin R."/>
            <person name="Jones M.K."/>
            <person name="Brejova B."/>
            <person name="Vinar T."/>
            <person name="Zhao G."/>
            <person name="McManus D.P."/>
            <person name="Chen Z."/>
            <person name="Zhou Y."/>
            <person name="Wang S."/>
        </authorList>
    </citation>
    <scope>NUCLEOTIDE SEQUENCE [LARGE SCALE GENOMIC DNA]</scope>
</reference>
<keyword evidence="2" id="KW-1185">Reference proteome</keyword>
<dbReference type="GeneID" id="36345732"/>
<name>W6UP08_ECHGR</name>
<evidence type="ECO:0000313" key="1">
    <source>
        <dbReference type="EMBL" id="EUB55134.1"/>
    </source>
</evidence>
<dbReference type="RefSeq" id="XP_024346330.1">
    <property type="nucleotide sequence ID" value="XM_024499266.1"/>
</dbReference>
<sequence length="133" mass="15436">MDGWVDGWSSCSCPFVDYNIQTVSLRSCSGFCEELEEEFCILSSEFIYHVSNWQNKLKGFTGQLSVLKHCILRFSTNFCCEVGKSHIYFIILNKPRLNYLNKKIIPEKQVTSCVKIFTKFIAIFTVVQFHVIK</sequence>
<dbReference type="EMBL" id="APAU02000183">
    <property type="protein sequence ID" value="EUB55134.1"/>
    <property type="molecule type" value="Genomic_DNA"/>
</dbReference>
<proteinExistence type="predicted"/>
<organism evidence="1 2">
    <name type="scientific">Echinococcus granulosus</name>
    <name type="common">Hydatid tapeworm</name>
    <dbReference type="NCBI Taxonomy" id="6210"/>
    <lineage>
        <taxon>Eukaryota</taxon>
        <taxon>Metazoa</taxon>
        <taxon>Spiralia</taxon>
        <taxon>Lophotrochozoa</taxon>
        <taxon>Platyhelminthes</taxon>
        <taxon>Cestoda</taxon>
        <taxon>Eucestoda</taxon>
        <taxon>Cyclophyllidea</taxon>
        <taxon>Taeniidae</taxon>
        <taxon>Echinococcus</taxon>
        <taxon>Echinococcus granulosus group</taxon>
    </lineage>
</organism>
<gene>
    <name evidence="1" type="ORF">EGR_10017</name>
</gene>
<dbReference type="Proteomes" id="UP000019149">
    <property type="component" value="Unassembled WGS sequence"/>
</dbReference>
<protein>
    <submittedName>
        <fullName evidence="1">Uncharacterized protein</fullName>
    </submittedName>
</protein>